<evidence type="ECO:0000256" key="2">
    <source>
        <dbReference type="ARBA" id="ARBA00004754"/>
    </source>
</evidence>
<dbReference type="NCBIfam" id="NF010372">
    <property type="entry name" value="PRK13798.1"/>
    <property type="match status" value="1"/>
</dbReference>
<comment type="caution">
    <text evidence="9">The sequence shown here is derived from an EMBL/GenBank/DDBJ whole genome shotgun (WGS) entry which is preliminary data.</text>
</comment>
<dbReference type="Proteomes" id="UP000013209">
    <property type="component" value="Unassembled WGS sequence"/>
</dbReference>
<proteinExistence type="predicted"/>
<dbReference type="InterPro" id="IPR017595">
    <property type="entry name" value="OHCU_decarboxylase-2"/>
</dbReference>
<keyword evidence="4" id="KW-0659">Purine metabolism</keyword>
<reference evidence="9 10" key="1">
    <citation type="submission" date="2013-02" db="EMBL/GenBank/DDBJ databases">
        <title>The Genome Sequence of Acinetobacter sp. CIP 56.2.</title>
        <authorList>
            <consortium name="The Broad Institute Genome Sequencing Platform"/>
            <consortium name="The Broad Institute Genome Sequencing Center for Infectious Disease"/>
            <person name="Cerqueira G."/>
            <person name="Feldgarden M."/>
            <person name="Courvalin P."/>
            <person name="Perichon B."/>
            <person name="Grillot-Courvalin C."/>
            <person name="Clermont D."/>
            <person name="Rocha E."/>
            <person name="Yoon E.-J."/>
            <person name="Nemec A."/>
            <person name="Walker B."/>
            <person name="Young S.K."/>
            <person name="Zeng Q."/>
            <person name="Gargeya S."/>
            <person name="Fitzgerald M."/>
            <person name="Haas B."/>
            <person name="Abouelleil A."/>
            <person name="Alvarado L."/>
            <person name="Arachchi H.M."/>
            <person name="Berlin A.M."/>
            <person name="Chapman S.B."/>
            <person name="Dewar J."/>
            <person name="Goldberg J."/>
            <person name="Griggs A."/>
            <person name="Gujja S."/>
            <person name="Hansen M."/>
            <person name="Howarth C."/>
            <person name="Imamovic A."/>
            <person name="Larimer J."/>
            <person name="McCowan C."/>
            <person name="Murphy C."/>
            <person name="Neiman D."/>
            <person name="Pearson M."/>
            <person name="Priest M."/>
            <person name="Roberts A."/>
            <person name="Saif S."/>
            <person name="Shea T."/>
            <person name="Sisk P."/>
            <person name="Sykes S."/>
            <person name="Wortman J."/>
            <person name="Nusbaum C."/>
            <person name="Birren B."/>
        </authorList>
    </citation>
    <scope>NUCLEOTIDE SEQUENCE [LARGE SCALE GENOMIC DNA]</scope>
    <source>
        <strain evidence="9 10">CIP 56.2</strain>
    </source>
</reference>
<dbReference type="GO" id="GO:0006144">
    <property type="term" value="P:purine nucleobase metabolic process"/>
    <property type="evidence" value="ECO:0007669"/>
    <property type="project" value="UniProtKB-KW"/>
</dbReference>
<dbReference type="STRING" id="1144672.F966_02791"/>
<comment type="pathway">
    <text evidence="2">Purine metabolism; urate degradation; (S)-allantoin from urate: step 3/3.</text>
</comment>
<evidence type="ECO:0000256" key="7">
    <source>
        <dbReference type="SAM" id="Coils"/>
    </source>
</evidence>
<gene>
    <name evidence="9" type="ORF">F966_02791</name>
</gene>
<dbReference type="PATRIC" id="fig|1144672.3.peg.2677"/>
<evidence type="ECO:0000313" key="10">
    <source>
        <dbReference type="Proteomes" id="UP000013209"/>
    </source>
</evidence>
<dbReference type="Gene3D" id="1.10.3330.10">
    <property type="entry name" value="Oxo-4-hydroxy-4-carboxy-5-ureidoimidazoline decarboxylase"/>
    <property type="match status" value="1"/>
</dbReference>
<dbReference type="HOGENOM" id="CLU_092522_2_1_6"/>
<dbReference type="AlphaFoldDB" id="N8W9Q0"/>
<name>N8W9Q0_9GAMM</name>
<evidence type="ECO:0000256" key="4">
    <source>
        <dbReference type="ARBA" id="ARBA00022631"/>
    </source>
</evidence>
<dbReference type="GO" id="GO:0051997">
    <property type="term" value="F:2-oxo-4-hydroxy-4-carboxy-5-ureidoimidazoline decarboxylase activity"/>
    <property type="evidence" value="ECO:0007669"/>
    <property type="project" value="UniProtKB-EC"/>
</dbReference>
<dbReference type="PANTHER" id="PTHR43466">
    <property type="entry name" value="2-OXO-4-HYDROXY-4-CARBOXY-5-UREIDOIMIDAZOLINE DECARBOXYLASE-RELATED"/>
    <property type="match status" value="1"/>
</dbReference>
<evidence type="ECO:0000259" key="8">
    <source>
        <dbReference type="Pfam" id="PF09349"/>
    </source>
</evidence>
<protein>
    <recommendedName>
        <fullName evidence="3">2-oxo-4-hydroxy-4-carboxy-5-ureidoimidazoline decarboxylase</fullName>
        <ecNumber evidence="3">4.1.1.97</ecNumber>
    </recommendedName>
</protein>
<evidence type="ECO:0000256" key="3">
    <source>
        <dbReference type="ARBA" id="ARBA00012257"/>
    </source>
</evidence>
<comment type="catalytic activity">
    <reaction evidence="1">
        <text>5-hydroxy-2-oxo-4-ureido-2,5-dihydro-1H-imidazole-5-carboxylate + H(+) = (S)-allantoin + CO2</text>
        <dbReference type="Rhea" id="RHEA:26301"/>
        <dbReference type="ChEBI" id="CHEBI:15378"/>
        <dbReference type="ChEBI" id="CHEBI:15678"/>
        <dbReference type="ChEBI" id="CHEBI:16526"/>
        <dbReference type="ChEBI" id="CHEBI:58639"/>
        <dbReference type="EC" id="4.1.1.97"/>
    </reaction>
</comment>
<dbReference type="PANTHER" id="PTHR43466:SF1">
    <property type="entry name" value="2-OXO-4-HYDROXY-4-CARBOXY-5-UREIDOIMIDAZOLINE DECARBOXYLASE-RELATED"/>
    <property type="match status" value="1"/>
</dbReference>
<dbReference type="EC" id="4.1.1.97" evidence="3"/>
<dbReference type="eggNOG" id="COG3195">
    <property type="taxonomic scope" value="Bacteria"/>
</dbReference>
<dbReference type="Pfam" id="PF09349">
    <property type="entry name" value="OHCU_decarbox"/>
    <property type="match status" value="1"/>
</dbReference>
<evidence type="ECO:0000313" key="9">
    <source>
        <dbReference type="EMBL" id="ENV08676.1"/>
    </source>
</evidence>
<sequence length="166" mass="19009">MQLETFNQLDSGEAQRVLQGCVHIPTWISELLQQRPYSSKEQLYQTALAQAQTWQWPEISTALAQHPRIGEKKAAAVLSEKEQQFSQQEQGQIQTDAVLQLALYQGNLDYEHKFGHIYLIRAAGRSGQQILSELQRRLKNTAEQEQAEVKQQLGEIALLRLNQEIQ</sequence>
<organism evidence="9 10">
    <name type="scientific">Acinetobacter higginsii</name>
    <dbReference type="NCBI Taxonomy" id="70347"/>
    <lineage>
        <taxon>Bacteria</taxon>
        <taxon>Pseudomonadati</taxon>
        <taxon>Pseudomonadota</taxon>
        <taxon>Gammaproteobacteria</taxon>
        <taxon>Moraxellales</taxon>
        <taxon>Moraxellaceae</taxon>
        <taxon>Acinetobacter</taxon>
    </lineage>
</organism>
<evidence type="ECO:0000256" key="5">
    <source>
        <dbReference type="ARBA" id="ARBA00022793"/>
    </source>
</evidence>
<dbReference type="GO" id="GO:0019628">
    <property type="term" value="P:urate catabolic process"/>
    <property type="evidence" value="ECO:0007669"/>
    <property type="project" value="TreeGrafter"/>
</dbReference>
<evidence type="ECO:0000256" key="6">
    <source>
        <dbReference type="ARBA" id="ARBA00023239"/>
    </source>
</evidence>
<keyword evidence="6" id="KW-0456">Lyase</keyword>
<dbReference type="EMBL" id="APPH01000014">
    <property type="protein sequence ID" value="ENV08676.1"/>
    <property type="molecule type" value="Genomic_DNA"/>
</dbReference>
<dbReference type="RefSeq" id="WP_004806154.1">
    <property type="nucleotide sequence ID" value="NZ_JAKZGE010000010.1"/>
</dbReference>
<dbReference type="NCBIfam" id="TIGR03180">
    <property type="entry name" value="UraD_2"/>
    <property type="match status" value="1"/>
</dbReference>
<dbReference type="SUPFAM" id="SSF158694">
    <property type="entry name" value="UraD-Like"/>
    <property type="match status" value="1"/>
</dbReference>
<dbReference type="InterPro" id="IPR036778">
    <property type="entry name" value="OHCU_decarboxylase_sf"/>
</dbReference>
<evidence type="ECO:0000256" key="1">
    <source>
        <dbReference type="ARBA" id="ARBA00001163"/>
    </source>
</evidence>
<feature type="coiled-coil region" evidence="7">
    <location>
        <begin position="131"/>
        <end position="162"/>
    </location>
</feature>
<feature type="domain" description="Oxo-4-hydroxy-4-carboxy-5-ureidoimidazoline decarboxylase" evidence="8">
    <location>
        <begin position="7"/>
        <end position="162"/>
    </location>
</feature>
<accession>N8W9Q0</accession>
<keyword evidence="5" id="KW-0210">Decarboxylase</keyword>
<keyword evidence="7" id="KW-0175">Coiled coil</keyword>
<dbReference type="InterPro" id="IPR018020">
    <property type="entry name" value="OHCU_decarboxylase"/>
</dbReference>